<dbReference type="PROSITE" id="PS50525">
    <property type="entry name" value="RDRP_SSRNA_NEG_SEG"/>
    <property type="match status" value="1"/>
</dbReference>
<organism evidence="12">
    <name type="scientific">Thrips tabaci associated bunyavirales 1</name>
    <dbReference type="NCBI Taxonomy" id="2771478"/>
    <lineage>
        <taxon>Viruses</taxon>
        <taxon>Riboviria</taxon>
        <taxon>Orthornavirae</taxon>
        <taxon>Negarnaviricota</taxon>
        <taxon>Polyploviricotina</taxon>
        <taxon>Ellioviricetes</taxon>
        <taxon>Bunyavirales</taxon>
    </lineage>
</organism>
<dbReference type="EMBL" id="MN764152">
    <property type="protein sequence ID" value="QNS31055.1"/>
    <property type="molecule type" value="Genomic_RNA"/>
</dbReference>
<evidence type="ECO:0000313" key="12">
    <source>
        <dbReference type="EMBL" id="QNS31055.1"/>
    </source>
</evidence>
<dbReference type="Pfam" id="PF04196">
    <property type="entry name" value="Bunya_RdRp"/>
    <property type="match status" value="1"/>
</dbReference>
<evidence type="ECO:0000256" key="7">
    <source>
        <dbReference type="ARBA" id="ARBA00030436"/>
    </source>
</evidence>
<dbReference type="InterPro" id="IPR007322">
    <property type="entry name" value="RNA_pol_bunyavir"/>
</dbReference>
<evidence type="ECO:0000256" key="9">
    <source>
        <dbReference type="ARBA" id="ARBA00034123"/>
    </source>
</evidence>
<evidence type="ECO:0000256" key="1">
    <source>
        <dbReference type="ARBA" id="ARBA00012494"/>
    </source>
</evidence>
<evidence type="ECO:0000256" key="3">
    <source>
        <dbReference type="ARBA" id="ARBA00022679"/>
    </source>
</evidence>
<comment type="similarity">
    <text evidence="9">Belongs to the Bunyavirales RNA polymerase family.</text>
</comment>
<feature type="compositionally biased region" description="Polar residues" evidence="10">
    <location>
        <begin position="2241"/>
        <end position="2255"/>
    </location>
</feature>
<feature type="region of interest" description="Disordered" evidence="10">
    <location>
        <begin position="804"/>
        <end position="824"/>
    </location>
</feature>
<feature type="compositionally biased region" description="Low complexity" evidence="10">
    <location>
        <begin position="2230"/>
        <end position="2240"/>
    </location>
</feature>
<dbReference type="GO" id="GO:0039694">
    <property type="term" value="P:viral RNA genome replication"/>
    <property type="evidence" value="ECO:0007669"/>
    <property type="project" value="InterPro"/>
</dbReference>
<keyword evidence="5" id="KW-0460">Magnesium</keyword>
<name>A0A7H1D351_9VIRU</name>
<dbReference type="GO" id="GO:0003968">
    <property type="term" value="F:RNA-directed RNA polymerase activity"/>
    <property type="evidence" value="ECO:0007669"/>
    <property type="project" value="UniProtKB-EC"/>
</dbReference>
<evidence type="ECO:0000256" key="10">
    <source>
        <dbReference type="SAM" id="MobiDB-lite"/>
    </source>
</evidence>
<feature type="domain" description="RdRp catalytic" evidence="11">
    <location>
        <begin position="989"/>
        <end position="1207"/>
    </location>
</feature>
<evidence type="ECO:0000256" key="5">
    <source>
        <dbReference type="ARBA" id="ARBA00022842"/>
    </source>
</evidence>
<dbReference type="GO" id="GO:0016787">
    <property type="term" value="F:hydrolase activity"/>
    <property type="evidence" value="ECO:0007669"/>
    <property type="project" value="UniProtKB-KW"/>
</dbReference>
<proteinExistence type="inferred from homology"/>
<keyword evidence="3" id="KW-0808">Transferase</keyword>
<keyword evidence="4" id="KW-0378">Hydrolase</keyword>
<evidence type="ECO:0000256" key="4">
    <source>
        <dbReference type="ARBA" id="ARBA00022801"/>
    </source>
</evidence>
<dbReference type="InterPro" id="IPR007099">
    <property type="entry name" value="RNA-dir_pol_NSvirus"/>
</dbReference>
<feature type="region of interest" description="Disordered" evidence="10">
    <location>
        <begin position="2224"/>
        <end position="2255"/>
    </location>
</feature>
<reference evidence="12" key="1">
    <citation type="submission" date="2019-11" db="EMBL/GenBank/DDBJ databases">
        <title>Complexity of the virome associated to tospovirus-transmitting thrips species.</title>
        <authorList>
            <person name="Chiapello M."/>
            <person name="Bosco L."/>
            <person name="Ciuffo M."/>
            <person name="Ottati S."/>
            <person name="Vallino M."/>
            <person name="Salem N."/>
            <person name="Rosa C."/>
            <person name="Tavella L."/>
            <person name="Turina M."/>
        </authorList>
    </citation>
    <scope>NUCLEOTIDE SEQUENCE</scope>
    <source>
        <strain evidence="12">THR-E_DN17816</strain>
    </source>
</reference>
<feature type="compositionally biased region" description="Basic and acidic residues" evidence="10">
    <location>
        <begin position="804"/>
        <end position="819"/>
    </location>
</feature>
<dbReference type="EC" id="2.7.7.48" evidence="1"/>
<evidence type="ECO:0000256" key="8">
    <source>
        <dbReference type="ARBA" id="ARBA00031012"/>
    </source>
</evidence>
<evidence type="ECO:0000259" key="11">
    <source>
        <dbReference type="PROSITE" id="PS50525"/>
    </source>
</evidence>
<dbReference type="GO" id="GO:0006351">
    <property type="term" value="P:DNA-templated transcription"/>
    <property type="evidence" value="ECO:0007669"/>
    <property type="project" value="InterPro"/>
</dbReference>
<evidence type="ECO:0000256" key="6">
    <source>
        <dbReference type="ARBA" id="ARBA00030285"/>
    </source>
</evidence>
<evidence type="ECO:0000256" key="2">
    <source>
        <dbReference type="ARBA" id="ARBA00018602"/>
    </source>
</evidence>
<sequence length="2363" mass="269602">MAEQDDQPMGQKIMELYYDAESLDLYRQKKVHAAYEPVIVAHGIEQPDIRDQVTVYEIDGEVTWKVNFSPEVTASLSSRAHDVERVVSGNEKFQIRHNYVAEPICGEHTDIKLSQFMKELGNRDDNLTPDGKNEMPDGTLFIFEIGTTMSNRPDTLRKDYISKVFKYQTPVEDRLDDGPAVIIVIIVGPMHIASPIPLPKPIRDELAMRYHIGRLVEDVGLEHSIMLVKKINDVAYSWWEGEILSEIQRISHKESYAPDKLFITDEFIKRALEPVNEEDALTSFRTAWFEANTYMLENIHKRSTAENYLKKVSSIEGRRTDVKPVVIHPCIVPSVNEGGRVLQPVSYISAIGPNKNLIKIWNHAFDQMRQYPENWKESEIFTLLKEAYETDPEVISKLEEVRHGLRDKRHRVDMSKVLKDHDVREYLALDGVLAKAFKGRIPLKQKSIRNKMPFAWTTNLDDIDDHVTRMDWFEKTKNISKACPLVNKMIEQAIQLSDNNSDVKNELEGWQKTKLFQYLEFLSDLAMELSIGQKKYGKKNEMTLRWMRRWNVWLLVKTTSVRSHTFYSLLFPNKSSCDKLGGLPFRGLHESSHCYYTDFVSVKVDKLENMASSSANLIAMISFWSWFYKLKSMTVEEVTNNQEAVKMINLSVLIRLEDKAETEDSMLLTRYAYMECFKGGLSVIPADPLKILGKYTTCIRSRLNLWVIKQVVQNFTTMSCTKPMRTAHQAPAHEESDSSHVIPLDGWSNLLNCFTGAAIPDATRALQLMYLGYLKNKNYASEKNMEQKLIEKVIEEEMTLDCENMEKSSGKTEPSERPGPKQFNLNSVIKGATLMEKKLKKMYGPDWKNVITKDICSEMASKLTHEIASLKASSTFEHTKEPVTTSKSTNEEIKRRKVIESIALKIDQFGLNPLANVSDFMTVIEASSAGVLTDLFKKAQHQGIREIYVLTIESRIVQLFIETISRVLCYCFPEETLTHPENKIMNLDNHKIRSAQYSFDHNCAYMDLCNSSDKTRWNQNFTMPALSVPLLRLTSAIFHNAIQRILNLWANKLIKIPPAVCDLLLSKVKLSEDSYLELLRQFWNPTKKGASRVFIMKACGSFVNITTGMMQGILHFTSSLLHVAYLYASKHFCLLVLNSLHADGRFTMSQVCSSDDSATILSMFSPDDKDIIESEDLKKVVDCEKALVALTIYCEFFCMRESVKSTIGMYDYVEFNSEFIFKNTLAVPVIKLVCAATGITEAESYKNRFHTQYNLLSDLFAAGFPSRNCHGVQLAQAWMHYKTMGSGTSALFENWQQMILTLPDSTFGFFYLDSMFFCGVLGHSYSRWLAHTRNELLQRSINEMNKHEMELLDDGTVIRSMVIKNGDLSNWHRLMDSVANAGIPKKLHKYAVTRDKVSNKKIFHQEVMEERKQLMEGDPELFFEHPKTMEALRIKMLMKASAPGVGTSLGKGSPFQKAMASTAFSQFTHCFTRSSITCELMGGVKKEVKKSKKTSLLLELKEQIESVCMSDVSEEEATRKLALCFPLESRYSEAYKIHLQYKKSHPVYVGRVRTQKTVLHVQPRASIIPLTMQQTACWRWFSHSMKYSNSVCNRCVAHYVSRYPWFKESFAETLKFSPFQTAMELAHFVSSEGYVTRKVRLHGPRIFSTVFSGQMAQISRKYYMEGHFLELETGEKPNLDTLDEKVIRLSLALHLPFLSERDKHVQEILKSKELMVSDALDLSRYGQRDAAMLICGMVMKGAWTTDDAAQAIQSSRCGIMINYTKPQRKEEMPDGTIKWVGEGEAVAINEGQFIRIMMDDEFARKITIKDLTPIRQNPDILVEVLKRLRLRTLNRQFLCANPNMVARLSGQSIVDSRLVGTPIIVDHRLDIKEFRSQKIFFKIREGVCGLYTKIQGTEMPVLEIRARVADLGKTKPSTVAKTPPETWIEGGSLDAGVALNLIDTIQNRILNKSRPNWRDPVAISIGTTITEAEKEGIARWLKKTLLARIKTIGVSTEPATYQMSIPATALSDNDQRIGIEIAQSIMAEFMAPGGNVVTNLFRTELVERFRDHGTEETTPGAPLAEVANVYDTSDIIDPAIKKWLDVFNKNLDSGKKEDLAMIVRHQYDINTHHPFWDNLINKYRAKYPDFFTNVLHGVVYTPEAEGSRLFMWALGIKEQKSTTSLTARLKSSKTLVQKWADDYLLAGSSRIDEDPPEEVVTEQPGPSHSGHQVEELFTLHEATFSDDSKSSTSSETEASTVRTQLPQKTNLHSTDNMPYLTITGKNWGDDDYEEFHSLLYKVCDDEFFSLDENDEPKFMLTDLVKSLGNKIVKAHNARANVVCREWPGDITASAFITRALRYHFTEQEIQTLKTASNWSFVFS</sequence>
<dbReference type="Pfam" id="PF15518">
    <property type="entry name" value="L_protein_N"/>
    <property type="match status" value="1"/>
</dbReference>
<dbReference type="InterPro" id="IPR029124">
    <property type="entry name" value="L_protein_N"/>
</dbReference>
<accession>A0A7H1D351</accession>
<protein>
    <recommendedName>
        <fullName evidence="2">RNA-directed RNA polymerase L</fullName>
        <ecNumber evidence="1">2.7.7.48</ecNumber>
    </recommendedName>
    <alternativeName>
        <fullName evidence="6">Large structural protein</fullName>
    </alternativeName>
    <alternativeName>
        <fullName evidence="8">Replicase</fullName>
    </alternativeName>
    <alternativeName>
        <fullName evidence="7">Transcriptase</fullName>
    </alternativeName>
</protein>
<feature type="region of interest" description="Disordered" evidence="10">
    <location>
        <begin position="2189"/>
        <end position="2210"/>
    </location>
</feature>